<dbReference type="PANTHER" id="PTHR13696">
    <property type="entry name" value="P-LOOP CONTAINING NUCLEOSIDE TRIPHOSPHATE HYDROLASE"/>
    <property type="match status" value="1"/>
</dbReference>
<name>A0A3D8LBG8_9BACT</name>
<evidence type="ECO:0000313" key="3">
    <source>
        <dbReference type="Proteomes" id="UP000256708"/>
    </source>
</evidence>
<dbReference type="CDD" id="cd02042">
    <property type="entry name" value="ParAB_family"/>
    <property type="match status" value="1"/>
</dbReference>
<dbReference type="OrthoDB" id="9815116at2"/>
<gene>
    <name evidence="2" type="ORF">DXT99_15360</name>
</gene>
<dbReference type="PIRSF" id="PIRSF009320">
    <property type="entry name" value="Nuc_binding_HP_1000"/>
    <property type="match status" value="1"/>
</dbReference>
<proteinExistence type="predicted"/>
<dbReference type="Pfam" id="PF13614">
    <property type="entry name" value="AAA_31"/>
    <property type="match status" value="1"/>
</dbReference>
<evidence type="ECO:0000313" key="2">
    <source>
        <dbReference type="EMBL" id="RDV14302.1"/>
    </source>
</evidence>
<dbReference type="InterPro" id="IPR025669">
    <property type="entry name" value="AAA_dom"/>
</dbReference>
<dbReference type="Gene3D" id="3.40.50.300">
    <property type="entry name" value="P-loop containing nucleotide triphosphate hydrolases"/>
    <property type="match status" value="1"/>
</dbReference>
<dbReference type="AlphaFoldDB" id="A0A3D8LBG8"/>
<dbReference type="Proteomes" id="UP000256708">
    <property type="component" value="Unassembled WGS sequence"/>
</dbReference>
<dbReference type="EMBL" id="QRGR01000016">
    <property type="protein sequence ID" value="RDV14302.1"/>
    <property type="molecule type" value="Genomic_DNA"/>
</dbReference>
<dbReference type="InterPro" id="IPR050678">
    <property type="entry name" value="DNA_Partitioning_ATPase"/>
</dbReference>
<dbReference type="SUPFAM" id="SSF52540">
    <property type="entry name" value="P-loop containing nucleoside triphosphate hydrolases"/>
    <property type="match status" value="1"/>
</dbReference>
<dbReference type="PANTHER" id="PTHR13696:SF52">
    <property type="entry name" value="PARA FAMILY PROTEIN CT_582"/>
    <property type="match status" value="1"/>
</dbReference>
<accession>A0A3D8LBG8</accession>
<comment type="caution">
    <text evidence="2">The sequence shown here is derived from an EMBL/GenBank/DDBJ whole genome shotgun (WGS) entry which is preliminary data.</text>
</comment>
<protein>
    <recommendedName>
        <fullName evidence="1">AAA domain-containing protein</fullName>
    </recommendedName>
</protein>
<organism evidence="2 3">
    <name type="scientific">Pontibacter diazotrophicus</name>
    <dbReference type="NCBI Taxonomy" id="1400979"/>
    <lineage>
        <taxon>Bacteria</taxon>
        <taxon>Pseudomonadati</taxon>
        <taxon>Bacteroidota</taxon>
        <taxon>Cytophagia</taxon>
        <taxon>Cytophagales</taxon>
        <taxon>Hymenobacteraceae</taxon>
        <taxon>Pontibacter</taxon>
    </lineage>
</organism>
<reference evidence="3" key="1">
    <citation type="submission" date="2018-08" db="EMBL/GenBank/DDBJ databases">
        <authorList>
            <person name="Liu Z.-W."/>
            <person name="Du Z.-J."/>
        </authorList>
    </citation>
    <scope>NUCLEOTIDE SEQUENCE [LARGE SCALE GENOMIC DNA]</scope>
    <source>
        <strain evidence="3">H4X</strain>
    </source>
</reference>
<feature type="domain" description="AAA" evidence="1">
    <location>
        <begin position="17"/>
        <end position="188"/>
    </location>
</feature>
<dbReference type="InterPro" id="IPR027417">
    <property type="entry name" value="P-loop_NTPase"/>
</dbReference>
<dbReference type="FunFam" id="3.40.50.300:FF:000285">
    <property type="entry name" value="Sporulation initiation inhibitor Soj"/>
    <property type="match status" value="1"/>
</dbReference>
<evidence type="ECO:0000259" key="1">
    <source>
        <dbReference type="Pfam" id="PF13614"/>
    </source>
</evidence>
<sequence>MCCDSCIYPKKITMAKTKVVAVINQKGGTGKTTTTINLGSALSKSGKKVLLLDLDPQSNLSYSLAVASPDATLAEVFLGNKSVNEVIVEKDGLWIVPGSNELVDIEISLVTQPEREKFLKNILAEVKGFDYVLIDCPPSLSVLTLNALTAAQEVLIPLQMEVLTLQGLDQIMNTVEKVRKTLNPKLSIRGIVVVMFDVRRKLSQEVLEYLQENVKEKIFKNHIRLNVKLAEAPSFGKSVLSYDASSNGAKDYQALAAEFMEE</sequence>
<keyword evidence="3" id="KW-1185">Reference proteome</keyword>